<feature type="signal peptide" evidence="2">
    <location>
        <begin position="1"/>
        <end position="17"/>
    </location>
</feature>
<dbReference type="InterPro" id="IPR045197">
    <property type="entry name" value="NUP210-like"/>
</dbReference>
<protein>
    <submittedName>
        <fullName evidence="3">Membrane protein, putative</fullName>
    </submittedName>
</protein>
<feature type="region of interest" description="Disordered" evidence="1">
    <location>
        <begin position="2273"/>
        <end position="2304"/>
    </location>
</feature>
<dbReference type="GeneID" id="94195498"/>
<evidence type="ECO:0000313" key="3">
    <source>
        <dbReference type="EMBL" id="GIX64017.1"/>
    </source>
</evidence>
<evidence type="ECO:0000256" key="1">
    <source>
        <dbReference type="SAM" id="MobiDB-lite"/>
    </source>
</evidence>
<accession>A0AAV4LWJ3</accession>
<dbReference type="PANTHER" id="PTHR23019">
    <property type="entry name" value="NUCLEAR PORE MEMBRANE GLYCOPROTEIN GP210-RELATED"/>
    <property type="match status" value="1"/>
</dbReference>
<proteinExistence type="predicted"/>
<reference evidence="3 4" key="1">
    <citation type="submission" date="2021-06" db="EMBL/GenBank/DDBJ databases">
        <title>Genome sequence of Babesia caballi.</title>
        <authorList>
            <person name="Yamagishi J."/>
            <person name="Kidaka T."/>
            <person name="Ochi A."/>
        </authorList>
    </citation>
    <scope>NUCLEOTIDE SEQUENCE [LARGE SCALE GENOMIC DNA]</scope>
    <source>
        <strain evidence="3">USDA-D6B2</strain>
    </source>
</reference>
<keyword evidence="4" id="KW-1185">Reference proteome</keyword>
<organism evidence="3 4">
    <name type="scientific">Babesia caballi</name>
    <dbReference type="NCBI Taxonomy" id="5871"/>
    <lineage>
        <taxon>Eukaryota</taxon>
        <taxon>Sar</taxon>
        <taxon>Alveolata</taxon>
        <taxon>Apicomplexa</taxon>
        <taxon>Aconoidasida</taxon>
        <taxon>Piroplasmida</taxon>
        <taxon>Babesiidae</taxon>
        <taxon>Babesia</taxon>
    </lineage>
</organism>
<feature type="compositionally biased region" description="Polar residues" evidence="1">
    <location>
        <begin position="2492"/>
        <end position="2503"/>
    </location>
</feature>
<feature type="region of interest" description="Disordered" evidence="1">
    <location>
        <begin position="2490"/>
        <end position="2513"/>
    </location>
</feature>
<name>A0AAV4LWJ3_BABCB</name>
<feature type="compositionally biased region" description="Basic and acidic residues" evidence="1">
    <location>
        <begin position="2504"/>
        <end position="2513"/>
    </location>
</feature>
<dbReference type="Proteomes" id="UP001497744">
    <property type="component" value="Unassembled WGS sequence"/>
</dbReference>
<sequence>MAIVGALSALLCACAAAVQCATGGGGLTLTPAQVLLPHTSLYAAQGSREALKIHVQVLLRVEPRVCVNWEVQNSDLLRLFPPNNEENYYEYSIVPLASFGAGCSSSIWTASVPSPARGSGADSGESLRTWVFAYDSTTDSRAGAEVLISPMRSIQFETRNRRISVNQIATLKIIGHDEYGNTFTSLEGIPFEARISDPQIMDIIDPRHDPDVATRARVSLLDKRDRFAVSDGYVLTSDVIVLQGRKVGRTRISVRVLLPEYRDIVLEDVEFTVSDSIDLEPGRLVLPPGVNFKFCVQKIKPQSSVDDSWDPSVDFRHYKWSTTGGAGQAVKADGTLTTGKAGGVDFRVVLTDTRNSESFASDVSVRVPASLGVSYGGSQDMLDCYGAKGADVAGLSKLPESTLIQKLQEQVYRSCRGGIRCGARYLSGTDSSIPPAYLLLGRSYVFDTGMRDKDGIAIYVPEGCDLRWRVADPAVVGISRSPNGRFALAKALREGSTQIVVETGVPKVSVEFSVSVTSQVNLVGFPLETVSWSNPHGARAESVVASTRPLVVPLNESAKLVARGGSGEYLFHVDDISLCSTKAGVLRCKAYGSTVLTVSDRLNPENFFKVQVVVRRVKRLEFKPSSLHMEVGTSAQLRLSAFADLSDVSPVFSNSWPTTSPDVGRFYCCMPLSYQTDSSFVSKVNCRVEHDRFMLDLTKVSEEPFACGVFAYRTLHPGDANVSVSLLHDEILAVPELTGSAKVVIYDRLSLSVHPDYSQFPFKTAPQPFMSVSQGAVDQSTFANVPIGGKVRLLVRGGPPSKSAGVVVSTCSANSAHLFVDKVEPSDDGYAPGSTMYDVYCMSETAGEKICVRVDGKLRNEYTIACRLPSYLEIHPLVPVNNKSAQENLSYSAGSPIKWEDGDEVSSGVFSSGSGLCYKNESKTLWQIKTNAESMQAFRAVVFDAFGTPLVPSHNYRVRWRGSAVSGTAESTGLPFQKIDNSVFVYNSRDIAERDLTADLEWPDAFDARHNSAKFVAVMKPKAVTAQIALSKMWKKHPDRGGEHVISTTLRLLPTPPHEILIGVNPSFATPSEKRVSIFFNPRMRYQFAVVLGSGNYVELTAYSESIKLQHSTTLTFGSAAEFAKAVTVMEGVTNLFDRRSLQKHLALDGKARAMPIPVKYMNFVCGHPCSRSLDIVDRGQLGQVTKTLIISQAPVSKLLIIVSDLPDGDTGAFEDFDALSSLQGGLNLLAVKRLYRLHAVALDADGVPMSYASLRGLKFSVCSNTLVKVEHPKDAGYESQGSAMLLQCLAEGKYTIRAEIRNFAGPSEVADGALVSESLEVTAYKETKPVLASILMLPNSGEFHLSMFDSALSRSLPSQSAVVESSDEAILQVLRSGHVGVIQSLKPGSCTLTSYIPGVTSPTSKSVTPVTVSFPYSVVVHGPSRVVSGKSLVLDARMKDSGGRIFTPVFLMGASESANRSYCVFSWGVVGHGTFLEGGERLASVSGAGRGRVTLLATSTGSISVSLKASCRNLGVSKTLDLVAAKFVIDAVVPAGIFGSPLAETVTLAPGATYEGLTGVVENVASSDKDLLTTESTNGNLVLRTEGKTGHVLLRTPDGNVSHVQVRTVDQLHVQSGGTFSGEINVIKSGRKELTVLLKTKDGQAIVPPADLRLKYMLSHASLFRVTLAGPSVHVSANSFDGCSSLMVLLDANDEQFTGANMVVDTVRLCVANPLTPQDAAVPKGSAVRFLSGETRTFSVQLRGMPLAQRYSSLDHQDSAKYYQEAISARVDSVLAELKTELSRGILKVFLDLEVADTACSELLRLNVPFVEVSQHANGLKAVYVFPFSICRDVNSAAFTAKLTSILHEIGSSDGGILSLMEGGVSPIFDGSFMSSDITPPTSATAKRNPASHAKDVTTSGWSVDKPDVLWMKDSHGIAMGAGSAVVKYDAASVNGDARIEVFDAVSKVEYQHFSDSMEPSQVFTGTLVHKEFNEPYYVMVKATATGGALLQNTLQVDSKVMVVCELRGSDGWMSEVFLSESTFVPWGGAGSFLPACRVSVRSFGGSQDWPKLRSTLQGVLKAPYGVKLRVSLYTTRPSDPKMEAHVVTSGSPEAASRPLWVNSRAADAKLWEATFDWKLPMLAKFVNAAGTAVTEVSVEPGKAAALSVYPHYSHCKLSVDSAHYKVHVTERQGLLCSFSLGNDGVLEPTSVRLVCQRAVAAAIKVTHASTPSVAAVPSAQAPVERPSSRVDLRVVLLTAVLATVLTYVIYTLLHRPAVRYYESTEPIKIERRGSFGEDSPGGPAVDAEGREAPAEPSGCRPEHVGEVDLLREFYLARLGNLPPCCSPRRCSPRRGAASREGAVSAASDQDQGADLTFDRAGVSVGVQTDEDIGTSGPASDTVPTVNRKLVASVDALNGLLEEYYSQVNENGGSLGAGGPEDPLSRVYLDATASSWPTASEVLGVSEGVGHLGEALRVLDRRDALCRRILAVQHCRLLACGGSPSACGVTRESSGGHSNEQPSQRDDCARPEADELARLRRMVELYKSELARVYDK</sequence>
<dbReference type="RefSeq" id="XP_067716086.1">
    <property type="nucleotide sequence ID" value="XM_067859985.1"/>
</dbReference>
<evidence type="ECO:0000256" key="2">
    <source>
        <dbReference type="SAM" id="SignalP"/>
    </source>
</evidence>
<evidence type="ECO:0000313" key="4">
    <source>
        <dbReference type="Proteomes" id="UP001497744"/>
    </source>
</evidence>
<dbReference type="EMBL" id="BPLF01000003">
    <property type="protein sequence ID" value="GIX64017.1"/>
    <property type="molecule type" value="Genomic_DNA"/>
</dbReference>
<comment type="caution">
    <text evidence="3">The sequence shown here is derived from an EMBL/GenBank/DDBJ whole genome shotgun (WGS) entry which is preliminary data.</text>
</comment>
<gene>
    <name evidence="3" type="ORF">BcabD6B2_34520</name>
</gene>
<keyword evidence="2" id="KW-0732">Signal</keyword>
<dbReference type="PANTHER" id="PTHR23019:SF0">
    <property type="entry name" value="NUCLEAR PORE MEMBRANE GLYCOPROTEIN 210"/>
    <property type="match status" value="1"/>
</dbReference>
<feature type="chain" id="PRO_5043506600" evidence="2">
    <location>
        <begin position="18"/>
        <end position="2537"/>
    </location>
</feature>